<dbReference type="VEuPathDB" id="VectorBase:HLOH_046815"/>
<gene>
    <name evidence="3" type="ORF">HPB48_026865</name>
</gene>
<feature type="region of interest" description="Disordered" evidence="2">
    <location>
        <begin position="1"/>
        <end position="52"/>
    </location>
</feature>
<evidence type="ECO:0000256" key="1">
    <source>
        <dbReference type="SAM" id="Coils"/>
    </source>
</evidence>
<organism evidence="3 4">
    <name type="scientific">Haemaphysalis longicornis</name>
    <name type="common">Bush tick</name>
    <dbReference type="NCBI Taxonomy" id="44386"/>
    <lineage>
        <taxon>Eukaryota</taxon>
        <taxon>Metazoa</taxon>
        <taxon>Ecdysozoa</taxon>
        <taxon>Arthropoda</taxon>
        <taxon>Chelicerata</taxon>
        <taxon>Arachnida</taxon>
        <taxon>Acari</taxon>
        <taxon>Parasitiformes</taxon>
        <taxon>Ixodida</taxon>
        <taxon>Ixodoidea</taxon>
        <taxon>Ixodidae</taxon>
        <taxon>Haemaphysalinae</taxon>
        <taxon>Haemaphysalis</taxon>
    </lineage>
</organism>
<proteinExistence type="predicted"/>
<reference evidence="3 4" key="1">
    <citation type="journal article" date="2020" name="Cell">
        <title>Large-Scale Comparative Analyses of Tick Genomes Elucidate Their Genetic Diversity and Vector Capacities.</title>
        <authorList>
            <consortium name="Tick Genome and Microbiome Consortium (TIGMIC)"/>
            <person name="Jia N."/>
            <person name="Wang J."/>
            <person name="Shi W."/>
            <person name="Du L."/>
            <person name="Sun Y."/>
            <person name="Zhan W."/>
            <person name="Jiang J.F."/>
            <person name="Wang Q."/>
            <person name="Zhang B."/>
            <person name="Ji P."/>
            <person name="Bell-Sakyi L."/>
            <person name="Cui X.M."/>
            <person name="Yuan T.T."/>
            <person name="Jiang B.G."/>
            <person name="Yang W.F."/>
            <person name="Lam T.T."/>
            <person name="Chang Q.C."/>
            <person name="Ding S.J."/>
            <person name="Wang X.J."/>
            <person name="Zhu J.G."/>
            <person name="Ruan X.D."/>
            <person name="Zhao L."/>
            <person name="Wei J.T."/>
            <person name="Ye R.Z."/>
            <person name="Que T.C."/>
            <person name="Du C.H."/>
            <person name="Zhou Y.H."/>
            <person name="Cheng J.X."/>
            <person name="Dai P.F."/>
            <person name="Guo W.B."/>
            <person name="Han X.H."/>
            <person name="Huang E.J."/>
            <person name="Li L.F."/>
            <person name="Wei W."/>
            <person name="Gao Y.C."/>
            <person name="Liu J.Z."/>
            <person name="Shao H.Z."/>
            <person name="Wang X."/>
            <person name="Wang C.C."/>
            <person name="Yang T.C."/>
            <person name="Huo Q.B."/>
            <person name="Li W."/>
            <person name="Chen H.Y."/>
            <person name="Chen S.E."/>
            <person name="Zhou L.G."/>
            <person name="Ni X.B."/>
            <person name="Tian J.H."/>
            <person name="Sheng Y."/>
            <person name="Liu T."/>
            <person name="Pan Y.S."/>
            <person name="Xia L.Y."/>
            <person name="Li J."/>
            <person name="Zhao F."/>
            <person name="Cao W.C."/>
        </authorList>
    </citation>
    <scope>NUCLEOTIDE SEQUENCE [LARGE SCALE GENOMIC DNA]</scope>
    <source>
        <strain evidence="3">HaeL-2018</strain>
    </source>
</reference>
<protein>
    <submittedName>
        <fullName evidence="3">Uncharacterized protein</fullName>
    </submittedName>
</protein>
<evidence type="ECO:0000313" key="3">
    <source>
        <dbReference type="EMBL" id="KAH9384841.1"/>
    </source>
</evidence>
<dbReference type="AlphaFoldDB" id="A0A9J6HCX4"/>
<dbReference type="Proteomes" id="UP000821853">
    <property type="component" value="Unassembled WGS sequence"/>
</dbReference>
<evidence type="ECO:0000256" key="2">
    <source>
        <dbReference type="SAM" id="MobiDB-lite"/>
    </source>
</evidence>
<feature type="coiled-coil region" evidence="1">
    <location>
        <begin position="78"/>
        <end position="105"/>
    </location>
</feature>
<accession>A0A9J6HCX4</accession>
<comment type="caution">
    <text evidence="3">The sequence shown here is derived from an EMBL/GenBank/DDBJ whole genome shotgun (WGS) entry which is preliminary data.</text>
</comment>
<name>A0A9J6HCX4_HAELO</name>
<feature type="compositionally biased region" description="Basic and acidic residues" evidence="2">
    <location>
        <begin position="1"/>
        <end position="20"/>
    </location>
</feature>
<keyword evidence="1" id="KW-0175">Coiled coil</keyword>
<dbReference type="EMBL" id="JABSTR010003290">
    <property type="protein sequence ID" value="KAH9384841.1"/>
    <property type="molecule type" value="Genomic_DNA"/>
</dbReference>
<keyword evidence="4" id="KW-1185">Reference proteome</keyword>
<sequence>MEGHQDRSRQRQHDHRDMSPARKRHKPRERKHNYRDCEELGSQLPTQHEKIEDVNTWTKEIVETTEEAKIEIETDGNVHTLESRLANLIEAKEALNRKLNQQRTNRKLSIKIAEINRRIEIHSRDFGKQ</sequence>
<evidence type="ECO:0000313" key="4">
    <source>
        <dbReference type="Proteomes" id="UP000821853"/>
    </source>
</evidence>
<feature type="compositionally biased region" description="Basic residues" evidence="2">
    <location>
        <begin position="21"/>
        <end position="33"/>
    </location>
</feature>